<proteinExistence type="predicted"/>
<dbReference type="AlphaFoldDB" id="J9G2Z3"/>
<gene>
    <name evidence="2" type="ORF">EVA_10346</name>
</gene>
<accession>J9G2Z3</accession>
<reference evidence="2" key="1">
    <citation type="journal article" date="2012" name="PLoS ONE">
        <title>Gene sets for utilization of primary and secondary nutrition supplies in the distal gut of endangered iberian lynx.</title>
        <authorList>
            <person name="Alcaide M."/>
            <person name="Messina E."/>
            <person name="Richter M."/>
            <person name="Bargiela R."/>
            <person name="Peplies J."/>
            <person name="Huws S.A."/>
            <person name="Newbold C.J."/>
            <person name="Golyshin P.N."/>
            <person name="Simon M.A."/>
            <person name="Lopez G."/>
            <person name="Yakimov M.M."/>
            <person name="Ferrer M."/>
        </authorList>
    </citation>
    <scope>NUCLEOTIDE SEQUENCE</scope>
</reference>
<name>J9G2Z3_9ZZZZ</name>
<organism evidence="2">
    <name type="scientific">gut metagenome</name>
    <dbReference type="NCBI Taxonomy" id="749906"/>
    <lineage>
        <taxon>unclassified sequences</taxon>
        <taxon>metagenomes</taxon>
        <taxon>organismal metagenomes</taxon>
    </lineage>
</organism>
<evidence type="ECO:0000313" key="2">
    <source>
        <dbReference type="EMBL" id="EJX01547.1"/>
    </source>
</evidence>
<protein>
    <submittedName>
        <fullName evidence="2">Uncharacterized protein</fullName>
    </submittedName>
</protein>
<dbReference type="EMBL" id="AMCI01002912">
    <property type="protein sequence ID" value="EJX01547.1"/>
    <property type="molecule type" value="Genomic_DNA"/>
</dbReference>
<feature type="compositionally biased region" description="Polar residues" evidence="1">
    <location>
        <begin position="1"/>
        <end position="10"/>
    </location>
</feature>
<sequence length="20" mass="2408">YFCQLKNKNSLPKGREQKLI</sequence>
<comment type="caution">
    <text evidence="2">The sequence shown here is derived from an EMBL/GenBank/DDBJ whole genome shotgun (WGS) entry which is preliminary data.</text>
</comment>
<feature type="non-terminal residue" evidence="2">
    <location>
        <position position="1"/>
    </location>
</feature>
<feature type="region of interest" description="Disordered" evidence="1">
    <location>
        <begin position="1"/>
        <end position="20"/>
    </location>
</feature>
<evidence type="ECO:0000256" key="1">
    <source>
        <dbReference type="SAM" id="MobiDB-lite"/>
    </source>
</evidence>